<comment type="caution">
    <text evidence="1">The sequence shown here is derived from an EMBL/GenBank/DDBJ whole genome shotgun (WGS) entry which is preliminary data.</text>
</comment>
<dbReference type="STRING" id="1134406.ADN00_01485"/>
<accession>A0A0P6XKL4</accession>
<name>A0A0P6XKL4_9CHLR</name>
<evidence type="ECO:0000313" key="2">
    <source>
        <dbReference type="Proteomes" id="UP000050417"/>
    </source>
</evidence>
<proteinExistence type="predicted"/>
<dbReference type="Proteomes" id="UP000050417">
    <property type="component" value="Unassembled WGS sequence"/>
</dbReference>
<gene>
    <name evidence="1" type="ORF">ADN00_01485</name>
</gene>
<evidence type="ECO:0000313" key="1">
    <source>
        <dbReference type="EMBL" id="KPL80543.1"/>
    </source>
</evidence>
<protein>
    <submittedName>
        <fullName evidence="1">Uncharacterized protein</fullName>
    </submittedName>
</protein>
<reference evidence="1 2" key="1">
    <citation type="submission" date="2015-07" db="EMBL/GenBank/DDBJ databases">
        <title>Genome sequence of Ornatilinea apprima DSM 23815.</title>
        <authorList>
            <person name="Hemp J."/>
            <person name="Ward L.M."/>
            <person name="Pace L.A."/>
            <person name="Fischer W.W."/>
        </authorList>
    </citation>
    <scope>NUCLEOTIDE SEQUENCE [LARGE SCALE GENOMIC DNA]</scope>
    <source>
        <strain evidence="1 2">P3M-1</strain>
    </source>
</reference>
<keyword evidence="2" id="KW-1185">Reference proteome</keyword>
<organism evidence="1 2">
    <name type="scientific">Ornatilinea apprima</name>
    <dbReference type="NCBI Taxonomy" id="1134406"/>
    <lineage>
        <taxon>Bacteria</taxon>
        <taxon>Bacillati</taxon>
        <taxon>Chloroflexota</taxon>
        <taxon>Anaerolineae</taxon>
        <taxon>Anaerolineales</taxon>
        <taxon>Anaerolineaceae</taxon>
        <taxon>Ornatilinea</taxon>
    </lineage>
</organism>
<sequence length="86" mass="9878">MENQAQAADETRRIIFSRKNKNYTKLMFYVVNVKESGFWAGRGRRTGALARLIFEPSEAHSLPRPRVWARMVSCRSPVAAPLEQRA</sequence>
<dbReference type="EMBL" id="LGCL01000004">
    <property type="protein sequence ID" value="KPL80543.1"/>
    <property type="molecule type" value="Genomic_DNA"/>
</dbReference>
<dbReference type="AlphaFoldDB" id="A0A0P6XKL4"/>